<protein>
    <recommendedName>
        <fullName evidence="3">C-type lectin domain-containing protein</fullName>
    </recommendedName>
</protein>
<reference evidence="5" key="1">
    <citation type="submission" date="2011-07" db="EMBL/GenBank/DDBJ databases">
        <authorList>
            <consortium name="Caenorhabditis brenneri Sequencing and Analysis Consortium"/>
            <person name="Wilson R.K."/>
        </authorList>
    </citation>
    <scope>NUCLEOTIDE SEQUENCE [LARGE SCALE GENOMIC DNA]</scope>
    <source>
        <strain evidence="5">PB2801</strain>
    </source>
</reference>
<feature type="region of interest" description="Disordered" evidence="1">
    <location>
        <begin position="24"/>
        <end position="45"/>
    </location>
</feature>
<dbReference type="InterPro" id="IPR016187">
    <property type="entry name" value="CTDL_fold"/>
</dbReference>
<dbReference type="PROSITE" id="PS50041">
    <property type="entry name" value="C_TYPE_LECTIN_2"/>
    <property type="match status" value="1"/>
</dbReference>
<dbReference type="eggNOG" id="KOG4297">
    <property type="taxonomic scope" value="Eukaryota"/>
</dbReference>
<dbReference type="AlphaFoldDB" id="G0P711"/>
<organism evidence="5">
    <name type="scientific">Caenorhabditis brenneri</name>
    <name type="common">Nematode worm</name>
    <dbReference type="NCBI Taxonomy" id="135651"/>
    <lineage>
        <taxon>Eukaryota</taxon>
        <taxon>Metazoa</taxon>
        <taxon>Ecdysozoa</taxon>
        <taxon>Nematoda</taxon>
        <taxon>Chromadorea</taxon>
        <taxon>Rhabditida</taxon>
        <taxon>Rhabditina</taxon>
        <taxon>Rhabditomorpha</taxon>
        <taxon>Rhabditoidea</taxon>
        <taxon>Rhabditidae</taxon>
        <taxon>Peloderinae</taxon>
        <taxon>Caenorhabditis</taxon>
    </lineage>
</organism>
<dbReference type="InParanoid" id="G0P711"/>
<dbReference type="EMBL" id="GL380105">
    <property type="protein sequence ID" value="EGT46629.1"/>
    <property type="molecule type" value="Genomic_DNA"/>
</dbReference>
<dbReference type="InterPro" id="IPR001304">
    <property type="entry name" value="C-type_lectin-like"/>
</dbReference>
<sequence length="232" mass="26432">MRFSIIVASALTALLLVHAAPTPSNNDFESSGEAPVTLPQNSEEEPHRRLRFYNWDFKDLGTTAFEDIPYPARQPPSAVNQTEKCADGWLRFADSCYYIESALMGFAKAERNCFQKQSTLFVANSIEEWDAISSHAKEAYFSWIGLVRFTHYEKTEQLPRWQTEGAINPAKINWLIKPFKPVSNGWTQFANCAASYKSPAKLESASYTFFYPCTYLLYSICERNSTIVNVMQ</sequence>
<evidence type="ECO:0000313" key="4">
    <source>
        <dbReference type="EMBL" id="EGT46629.1"/>
    </source>
</evidence>
<feature type="domain" description="C-type lectin" evidence="3">
    <location>
        <begin position="92"/>
        <end position="222"/>
    </location>
</feature>
<evidence type="ECO:0000259" key="3">
    <source>
        <dbReference type="PROSITE" id="PS50041"/>
    </source>
</evidence>
<dbReference type="InterPro" id="IPR016186">
    <property type="entry name" value="C-type_lectin-like/link_sf"/>
</dbReference>
<accession>G0P711</accession>
<dbReference type="InterPro" id="IPR050828">
    <property type="entry name" value="C-type_lectin/matrix_domain"/>
</dbReference>
<keyword evidence="5" id="KW-1185">Reference proteome</keyword>
<name>G0P711_CAEBE</name>
<dbReference type="Gene3D" id="3.10.100.10">
    <property type="entry name" value="Mannose-Binding Protein A, subunit A"/>
    <property type="match status" value="1"/>
</dbReference>
<feature type="chain" id="PRO_5003406381" description="C-type lectin domain-containing protein" evidence="2">
    <location>
        <begin position="20"/>
        <end position="232"/>
    </location>
</feature>
<dbReference type="OrthoDB" id="6133475at2759"/>
<dbReference type="HOGENOM" id="CLU_093598_0_0_1"/>
<evidence type="ECO:0000256" key="2">
    <source>
        <dbReference type="SAM" id="SignalP"/>
    </source>
</evidence>
<dbReference type="Pfam" id="PF00059">
    <property type="entry name" value="Lectin_C"/>
    <property type="match status" value="1"/>
</dbReference>
<gene>
    <name evidence="4" type="ORF">CAEBREN_01630</name>
</gene>
<keyword evidence="2" id="KW-0732">Signal</keyword>
<feature type="signal peptide" evidence="2">
    <location>
        <begin position="1"/>
        <end position="19"/>
    </location>
</feature>
<dbReference type="PANTHER" id="PTHR45710:SF36">
    <property type="entry name" value="C-TYPE LECTIN DOMAIN-CONTAINING PROTEIN"/>
    <property type="match status" value="1"/>
</dbReference>
<proteinExistence type="predicted"/>
<dbReference type="SUPFAM" id="SSF56436">
    <property type="entry name" value="C-type lectin-like"/>
    <property type="match status" value="1"/>
</dbReference>
<dbReference type="SMART" id="SM00034">
    <property type="entry name" value="CLECT"/>
    <property type="match status" value="1"/>
</dbReference>
<dbReference type="FunCoup" id="G0P711">
    <property type="interactions" value="211"/>
</dbReference>
<evidence type="ECO:0000313" key="5">
    <source>
        <dbReference type="Proteomes" id="UP000008068"/>
    </source>
</evidence>
<dbReference type="PANTHER" id="PTHR45710">
    <property type="entry name" value="C-TYPE LECTIN DOMAIN-CONTAINING PROTEIN 180"/>
    <property type="match status" value="1"/>
</dbReference>
<dbReference type="STRING" id="135651.G0P711"/>
<dbReference type="Proteomes" id="UP000008068">
    <property type="component" value="Unassembled WGS sequence"/>
</dbReference>
<evidence type="ECO:0000256" key="1">
    <source>
        <dbReference type="SAM" id="MobiDB-lite"/>
    </source>
</evidence>